<dbReference type="EMBL" id="RDQH01000333">
    <property type="protein sequence ID" value="RXH93114.1"/>
    <property type="molecule type" value="Genomic_DNA"/>
</dbReference>
<evidence type="ECO:0000313" key="2">
    <source>
        <dbReference type="Proteomes" id="UP000290289"/>
    </source>
</evidence>
<accession>A0A498JGE8</accession>
<reference evidence="1 2" key="1">
    <citation type="submission" date="2018-10" db="EMBL/GenBank/DDBJ databases">
        <title>A high-quality apple genome assembly.</title>
        <authorList>
            <person name="Hu J."/>
        </authorList>
    </citation>
    <scope>NUCLEOTIDE SEQUENCE [LARGE SCALE GENOMIC DNA]</scope>
    <source>
        <strain evidence="2">cv. HFTH1</strain>
        <tissue evidence="1">Young leaf</tissue>
    </source>
</reference>
<comment type="caution">
    <text evidence="1">The sequence shown here is derived from an EMBL/GenBank/DDBJ whole genome shotgun (WGS) entry which is preliminary data.</text>
</comment>
<name>A0A498JGE8_MALDO</name>
<keyword evidence="2" id="KW-1185">Reference proteome</keyword>
<dbReference type="AlphaFoldDB" id="A0A498JGE8"/>
<protein>
    <submittedName>
        <fullName evidence="1">Uncharacterized protein</fullName>
    </submittedName>
</protein>
<sequence>MAYLMSPYSVALLLLKEIHMVAFKSPALVATETEFMASFLSLDYLKASQAYSLVQGCMMFYQFQLAIG</sequence>
<evidence type="ECO:0000313" key="1">
    <source>
        <dbReference type="EMBL" id="RXH93114.1"/>
    </source>
</evidence>
<proteinExistence type="predicted"/>
<dbReference type="Proteomes" id="UP000290289">
    <property type="component" value="Chromosome 7"/>
</dbReference>
<gene>
    <name evidence="1" type="ORF">DVH24_013690</name>
</gene>
<organism evidence="1 2">
    <name type="scientific">Malus domestica</name>
    <name type="common">Apple</name>
    <name type="synonym">Pyrus malus</name>
    <dbReference type="NCBI Taxonomy" id="3750"/>
    <lineage>
        <taxon>Eukaryota</taxon>
        <taxon>Viridiplantae</taxon>
        <taxon>Streptophyta</taxon>
        <taxon>Embryophyta</taxon>
        <taxon>Tracheophyta</taxon>
        <taxon>Spermatophyta</taxon>
        <taxon>Magnoliopsida</taxon>
        <taxon>eudicotyledons</taxon>
        <taxon>Gunneridae</taxon>
        <taxon>Pentapetalae</taxon>
        <taxon>rosids</taxon>
        <taxon>fabids</taxon>
        <taxon>Rosales</taxon>
        <taxon>Rosaceae</taxon>
        <taxon>Amygdaloideae</taxon>
        <taxon>Maleae</taxon>
        <taxon>Malus</taxon>
    </lineage>
</organism>